<name>A0A6S7KDA6_PARCT</name>
<keyword evidence="2" id="KW-1185">Reference proteome</keyword>
<protein>
    <submittedName>
        <fullName evidence="1">Uncharacterized protein</fullName>
    </submittedName>
</protein>
<evidence type="ECO:0000313" key="1">
    <source>
        <dbReference type="EMBL" id="CAB4043766.1"/>
    </source>
</evidence>
<dbReference type="AlphaFoldDB" id="A0A6S7KDA6"/>
<dbReference type="EMBL" id="CACRXK020033123">
    <property type="protein sequence ID" value="CAB4043766.1"/>
    <property type="molecule type" value="Genomic_DNA"/>
</dbReference>
<accession>A0A6S7KDA6</accession>
<feature type="non-terminal residue" evidence="1">
    <location>
        <position position="36"/>
    </location>
</feature>
<evidence type="ECO:0000313" key="2">
    <source>
        <dbReference type="Proteomes" id="UP001152795"/>
    </source>
</evidence>
<sequence length="36" mass="4426">MFIFSRLLDVQTAMVVEFAKKFEKYEEELEIVEREK</sequence>
<gene>
    <name evidence="1" type="ORF">PACLA_8A010663</name>
</gene>
<proteinExistence type="predicted"/>
<comment type="caution">
    <text evidence="1">The sequence shown here is derived from an EMBL/GenBank/DDBJ whole genome shotgun (WGS) entry which is preliminary data.</text>
</comment>
<reference evidence="1" key="1">
    <citation type="submission" date="2020-04" db="EMBL/GenBank/DDBJ databases">
        <authorList>
            <person name="Alioto T."/>
            <person name="Alioto T."/>
            <person name="Gomez Garrido J."/>
        </authorList>
    </citation>
    <scope>NUCLEOTIDE SEQUENCE</scope>
    <source>
        <strain evidence="1">A484AB</strain>
    </source>
</reference>
<organism evidence="1 2">
    <name type="scientific">Paramuricea clavata</name>
    <name type="common">Red gorgonian</name>
    <name type="synonym">Violescent sea-whip</name>
    <dbReference type="NCBI Taxonomy" id="317549"/>
    <lineage>
        <taxon>Eukaryota</taxon>
        <taxon>Metazoa</taxon>
        <taxon>Cnidaria</taxon>
        <taxon>Anthozoa</taxon>
        <taxon>Octocorallia</taxon>
        <taxon>Malacalcyonacea</taxon>
        <taxon>Plexauridae</taxon>
        <taxon>Paramuricea</taxon>
    </lineage>
</organism>
<dbReference type="Proteomes" id="UP001152795">
    <property type="component" value="Unassembled WGS sequence"/>
</dbReference>